<dbReference type="KEGG" id="blac:94352017"/>
<dbReference type="AlphaFoldDB" id="A0A976FS84"/>
<name>A0A976FS84_BRELC</name>
<keyword evidence="2" id="KW-1185">Reference proteome</keyword>
<evidence type="ECO:0000313" key="2">
    <source>
        <dbReference type="Proteomes" id="UP000294530"/>
    </source>
</evidence>
<dbReference type="OrthoDB" id="98960at2759"/>
<dbReference type="GeneID" id="94352017"/>
<dbReference type="RefSeq" id="XP_067820968.1">
    <property type="nucleotide sequence ID" value="XM_067966346.1"/>
</dbReference>
<organism evidence="1 2">
    <name type="scientific">Bremia lactucae</name>
    <name type="common">Lettuce downy mildew</name>
    <dbReference type="NCBI Taxonomy" id="4779"/>
    <lineage>
        <taxon>Eukaryota</taxon>
        <taxon>Sar</taxon>
        <taxon>Stramenopiles</taxon>
        <taxon>Oomycota</taxon>
        <taxon>Peronosporomycetes</taxon>
        <taxon>Peronosporales</taxon>
        <taxon>Peronosporaceae</taxon>
        <taxon>Bremia</taxon>
    </lineage>
</organism>
<protein>
    <submittedName>
        <fullName evidence="1">Uncharacterized protein</fullName>
    </submittedName>
</protein>
<accession>A0A976FS84</accession>
<dbReference type="Proteomes" id="UP000294530">
    <property type="component" value="Unassembled WGS sequence"/>
</dbReference>
<proteinExistence type="predicted"/>
<sequence length="384" mass="43017">MQESPNMTPVAKVIDEAQDQNSDLFHVAVINDDRSFLRLMMTSLPLETLAEELLGLNSNGVAAFQLAKTIAPSLAAEIETFLLSRGVVLLDENRQRFVIANCLPRQTSLSVGNPHLTRVEVNPRRYTQCSNIAPTVGLVLRANNINYAASRAVYVQQVRSHALNELAFHRENLLAFLESDTLFSVAWSGSKIADLAKKNSFRRTFKIFAACKTANQQLAPGMTVLLDLEHLSPPPSVDEKLFILRLHPYPGTIVTKKRHYTISMSGTKVIDVGYDDDDFVKGFRRGWYNDNLYVRYVGDASCSYLSVGDGSKQCKYNIRKEHDFGYENTRVMIALPDEGIVFCRGVGDDKSNPEMACVLFDDEGNVCERYGHLGKLGRWKDIVQ</sequence>
<comment type="caution">
    <text evidence="1">The sequence shown here is derived from an EMBL/GenBank/DDBJ whole genome shotgun (WGS) entry which is preliminary data.</text>
</comment>
<dbReference type="EMBL" id="SHOA02000015">
    <property type="protein sequence ID" value="TDH71469.1"/>
    <property type="molecule type" value="Genomic_DNA"/>
</dbReference>
<gene>
    <name evidence="1" type="ORF">CCR75_008292</name>
</gene>
<evidence type="ECO:0000313" key="1">
    <source>
        <dbReference type="EMBL" id="TDH71469.1"/>
    </source>
</evidence>
<reference evidence="1 2" key="1">
    <citation type="journal article" date="2021" name="Genome Biol.">
        <title>AFLAP: assembly-free linkage analysis pipeline using k-mers from genome sequencing data.</title>
        <authorList>
            <person name="Fletcher K."/>
            <person name="Zhang L."/>
            <person name="Gil J."/>
            <person name="Han R."/>
            <person name="Cavanaugh K."/>
            <person name="Michelmore R."/>
        </authorList>
    </citation>
    <scope>NUCLEOTIDE SEQUENCE [LARGE SCALE GENOMIC DNA]</scope>
    <source>
        <strain evidence="1 2">SF5</strain>
    </source>
</reference>